<evidence type="ECO:0000313" key="2">
    <source>
        <dbReference type="EMBL" id="AEJ42504.1"/>
    </source>
</evidence>
<dbReference type="InterPro" id="IPR011990">
    <property type="entry name" value="TPR-like_helical_dom_sf"/>
</dbReference>
<evidence type="ECO:0000256" key="1">
    <source>
        <dbReference type="PROSITE-ProRule" id="PRU00339"/>
    </source>
</evidence>
<feature type="repeat" description="TPR" evidence="1">
    <location>
        <begin position="206"/>
        <end position="239"/>
    </location>
</feature>
<dbReference type="AlphaFoldDB" id="F8ICM8"/>
<name>F8ICM8_ALIAT</name>
<dbReference type="EMBL" id="CP002902">
    <property type="protein sequence ID" value="AEJ42504.1"/>
    <property type="molecule type" value="Genomic_DNA"/>
</dbReference>
<dbReference type="InterPro" id="IPR011989">
    <property type="entry name" value="ARM-like"/>
</dbReference>
<dbReference type="KEGG" id="aad:TC41_0544"/>
<dbReference type="RefSeq" id="WP_014463409.1">
    <property type="nucleotide sequence ID" value="NC_017167.1"/>
</dbReference>
<dbReference type="HOGENOM" id="CLU_033043_0_0_9"/>
<evidence type="ECO:0000313" key="3">
    <source>
        <dbReference type="Proteomes" id="UP000000292"/>
    </source>
</evidence>
<dbReference type="eggNOG" id="COG0457">
    <property type="taxonomic scope" value="Bacteria"/>
</dbReference>
<dbReference type="Proteomes" id="UP000000292">
    <property type="component" value="Chromosome"/>
</dbReference>
<feature type="repeat" description="TPR" evidence="1">
    <location>
        <begin position="104"/>
        <end position="137"/>
    </location>
</feature>
<keyword evidence="1" id="KW-0802">TPR repeat</keyword>
<dbReference type="Gene3D" id="1.25.40.10">
    <property type="entry name" value="Tetratricopeptide repeat domain"/>
    <property type="match status" value="3"/>
</dbReference>
<dbReference type="SUPFAM" id="SSF48452">
    <property type="entry name" value="TPR-like"/>
    <property type="match status" value="1"/>
</dbReference>
<gene>
    <name evidence="2" type="ordered locus">TC41_0544</name>
</gene>
<accession>F8ICM8</accession>
<feature type="repeat" description="TPR" evidence="1">
    <location>
        <begin position="35"/>
        <end position="68"/>
    </location>
</feature>
<dbReference type="PANTHER" id="PTHR12558">
    <property type="entry name" value="CELL DIVISION CYCLE 16,23,27"/>
    <property type="match status" value="1"/>
</dbReference>
<dbReference type="STRING" id="1048834.TC41_0544"/>
<reference evidence="3" key="2">
    <citation type="submission" date="2011-06" db="EMBL/GenBank/DDBJ databases">
        <title>The complete genome sequence of Alicyclobacillus acidocaldarius sp. Tc-4-1.</title>
        <authorList>
            <person name="Chen Y."/>
            <person name="He Y."/>
            <person name="Dong Z."/>
            <person name="Hu S."/>
        </authorList>
    </citation>
    <scope>NUCLEOTIDE SEQUENCE [LARGE SCALE GENOMIC DNA]</scope>
    <source>
        <strain evidence="3">Tc-4-1</strain>
    </source>
</reference>
<proteinExistence type="predicted"/>
<dbReference type="PATRIC" id="fig|1048834.4.peg.509"/>
<dbReference type="PROSITE" id="PS50005">
    <property type="entry name" value="TPR"/>
    <property type="match status" value="3"/>
</dbReference>
<dbReference type="Pfam" id="PF13432">
    <property type="entry name" value="TPR_16"/>
    <property type="match status" value="1"/>
</dbReference>
<sequence length="596" mass="68490">MVAKEALHKVQMDKRRHRYNKVERPENVIAMKLDASYFFERGMRFLQRNDLARAVKAFQRTVEYEPDNPVHYCNLAGVLAELGDFEASNELLHYVLEHMDPHMSECWFYLANNYANLGDYDAAEEHLLRYLDVDPDGEYAAEAEEMLCILIDEFGGGRALERRRREEARVETMQAIQDGRYFLENGQFEVAVEWLEQVVAADPAHIAARNNLSLAYYYTGHYDKALAMAESVLERQPDNLHALCNRALLLQHFGDEERLRRAVEPLQKVIPLHPDIAMKVAITLGFVGRHAEALAAFRRLARLVPPDHPMLLHGLAAAHANLGNLTSAEVLWRQLSRHEDCARVADYHLERVRQARAAGLASVSVSYQLDIPVEMQLAEVRDRLQTSSPDEWKRDPLLRASLYWSLRHGDREVRQRVIRALAVVGDGDAEQALRSFLTRSDIDASLQEQTLVALKRMGAKGPVRIWRAAGPIEMRLEDVRQDIILDLQPQWREVWDLAAEWLTARGLRALVGQALRFWLTYLYDDLFLDLRKRIVKPESWAAGLLYVVLRYANVPVVQRDLAAQFRVSVSSLSKCSSRMEQVVLRAGWRARRSREE</sequence>
<dbReference type="SMART" id="SM00028">
    <property type="entry name" value="TPR"/>
    <property type="match status" value="4"/>
</dbReference>
<reference evidence="2 3" key="1">
    <citation type="journal article" date="2011" name="J. Bacteriol.">
        <title>Complete Genome Sequence of Alicyclobacillus acidocaldarius Strain Tc-4-1.</title>
        <authorList>
            <person name="Chen Y."/>
            <person name="He Y."/>
            <person name="Zhang B."/>
            <person name="Yang J."/>
            <person name="Li W."/>
            <person name="Dong Z."/>
            <person name="Hu S."/>
        </authorList>
    </citation>
    <scope>NUCLEOTIDE SEQUENCE [LARGE SCALE GENOMIC DNA]</scope>
    <source>
        <strain evidence="2 3">Tc-4-1</strain>
    </source>
</reference>
<dbReference type="InterPro" id="IPR019734">
    <property type="entry name" value="TPR_rpt"/>
</dbReference>
<organism evidence="2 3">
    <name type="scientific">Alicyclobacillus acidocaldarius (strain Tc-4-1)</name>
    <name type="common">Bacillus acidocaldarius</name>
    <dbReference type="NCBI Taxonomy" id="1048834"/>
    <lineage>
        <taxon>Bacteria</taxon>
        <taxon>Bacillati</taxon>
        <taxon>Bacillota</taxon>
        <taxon>Bacilli</taxon>
        <taxon>Bacillales</taxon>
        <taxon>Alicyclobacillaceae</taxon>
        <taxon>Alicyclobacillus</taxon>
    </lineage>
</organism>
<protein>
    <submittedName>
        <fullName evidence="2">Tetratricopeptide TPR_2 repeat protein</fullName>
    </submittedName>
</protein>
<dbReference type="Pfam" id="PF14559">
    <property type="entry name" value="TPR_19"/>
    <property type="match status" value="2"/>
</dbReference>
<dbReference type="PANTHER" id="PTHR12558:SF13">
    <property type="entry name" value="CELL DIVISION CYCLE PROTEIN 27 HOMOLOG"/>
    <property type="match status" value="1"/>
</dbReference>
<dbReference type="Gene3D" id="1.25.10.10">
    <property type="entry name" value="Leucine-rich Repeat Variant"/>
    <property type="match status" value="1"/>
</dbReference>